<reference evidence="3 4" key="1">
    <citation type="submission" date="2019-04" db="EMBL/GenBank/DDBJ databases">
        <title>Annotation for the trematode Fasciola gigantica.</title>
        <authorList>
            <person name="Choi Y.-J."/>
        </authorList>
    </citation>
    <scope>NUCLEOTIDE SEQUENCE [LARGE SCALE GENOMIC DNA]</scope>
    <source>
        <strain evidence="3">Uganda_cow_1</strain>
    </source>
</reference>
<name>A0A504Y947_FASGI</name>
<dbReference type="EMBL" id="SUNJ01013608">
    <property type="protein sequence ID" value="TPP57146.1"/>
    <property type="molecule type" value="Genomic_DNA"/>
</dbReference>
<sequence>MHVLWRPFYTKGSISDHRCLREMSAFLEREIQYMNMNGSPFVCLLCDGSVYDTPARLQLHLAASHGADRGVTHCTLCEVEFRPPVMSRGDDAVRTMAAIYQRHLMAEHLPSLELTEKLLYISPHLVSWDIVSSAPVDDVAYRSYRCVFPHEQPAGKGAPFPYPHWANEDDHYVWTTSRQNGDTTKFTSSRVASPAVEPGFSREGKRPSKQRSDRTCLISPQLILQHLAARCPKLTPDDSVSKPKACPAGRQGNLRNLPFIIAHVICEHAGNPYSFPGARELILAQHAASRVRKKLGTVHDVIRLTDAWISAVENSEGGDDLEAFQQSVSKSTIRSKRPLYTAHSTMSDNKCSYVGHNRSNKNEGQMGGKGTDSVTSPRNRSCCQLKGLFCQLDSPLRHHSCAERSIKVSQYALTVSERFLWGNKGSVYRNQPLSHRISRSPTLTSFGRNKPNVPEEIRNKLRSAAQAQRVFCRACPNSAMPSWKALLTHIREDHLRTLEARMVQMQRSGTFSGLVDPTRTCFQCYTVLEDHFAFQIHNIVFHGSRYPLVCGLCRQPLVNMCMSEDIHPICNRMFEECGIKMTDEKWNLILHPHSEAQTFASPKLAQKLMQTAEAPETVGIRAPTDDEIRATFEMEELVSIVSCIKASLSVLRYSPQLVMKAMEMHEYGHVSELRRRYLPATTIVSSDRRQTIMEMQQRALIQGVSQTMEDEFKNLQVRRGEEHERQLQLATIRLGMDAWDRLQYGSTFKQASKRKSKNASSKHGDAVLTDEVRTLFKNISVRTSTDD</sequence>
<accession>A0A504Y947</accession>
<feature type="domain" description="C2H2-type" evidence="2">
    <location>
        <begin position="519"/>
        <end position="542"/>
    </location>
</feature>
<proteinExistence type="predicted"/>
<evidence type="ECO:0000313" key="4">
    <source>
        <dbReference type="Proteomes" id="UP000316759"/>
    </source>
</evidence>
<feature type="domain" description="C2H2-type" evidence="2">
    <location>
        <begin position="470"/>
        <end position="494"/>
    </location>
</feature>
<feature type="compositionally biased region" description="Basic and acidic residues" evidence="1">
    <location>
        <begin position="200"/>
        <end position="213"/>
    </location>
</feature>
<dbReference type="InterPro" id="IPR013087">
    <property type="entry name" value="Znf_C2H2_type"/>
</dbReference>
<evidence type="ECO:0000313" key="3">
    <source>
        <dbReference type="EMBL" id="TPP57146.1"/>
    </source>
</evidence>
<comment type="caution">
    <text evidence="3">The sequence shown here is derived from an EMBL/GenBank/DDBJ whole genome shotgun (WGS) entry which is preliminary data.</text>
</comment>
<dbReference type="Proteomes" id="UP000316759">
    <property type="component" value="Unassembled WGS sequence"/>
</dbReference>
<feature type="region of interest" description="Disordered" evidence="1">
    <location>
        <begin position="178"/>
        <end position="213"/>
    </location>
</feature>
<feature type="compositionally biased region" description="Polar residues" evidence="1">
    <location>
        <begin position="178"/>
        <end position="191"/>
    </location>
</feature>
<feature type="domain" description="C2H2-type" evidence="2">
    <location>
        <begin position="41"/>
        <end position="65"/>
    </location>
</feature>
<evidence type="ECO:0000256" key="1">
    <source>
        <dbReference type="SAM" id="MobiDB-lite"/>
    </source>
</evidence>
<keyword evidence="4" id="KW-1185">Reference proteome</keyword>
<gene>
    <name evidence="3" type="ORF">FGIG_09884</name>
</gene>
<dbReference type="SMART" id="SM00355">
    <property type="entry name" value="ZnF_C2H2"/>
    <property type="match status" value="3"/>
</dbReference>
<evidence type="ECO:0000259" key="2">
    <source>
        <dbReference type="SMART" id="SM00355"/>
    </source>
</evidence>
<protein>
    <recommendedName>
        <fullName evidence="2">C2H2-type domain-containing protein</fullName>
    </recommendedName>
</protein>
<dbReference type="OrthoDB" id="6253480at2759"/>
<organism evidence="3 4">
    <name type="scientific">Fasciola gigantica</name>
    <name type="common">Giant liver fluke</name>
    <dbReference type="NCBI Taxonomy" id="46835"/>
    <lineage>
        <taxon>Eukaryota</taxon>
        <taxon>Metazoa</taxon>
        <taxon>Spiralia</taxon>
        <taxon>Lophotrochozoa</taxon>
        <taxon>Platyhelminthes</taxon>
        <taxon>Trematoda</taxon>
        <taxon>Digenea</taxon>
        <taxon>Plagiorchiida</taxon>
        <taxon>Echinostomata</taxon>
        <taxon>Echinostomatoidea</taxon>
        <taxon>Fasciolidae</taxon>
        <taxon>Fasciola</taxon>
    </lineage>
</organism>
<dbReference type="AlphaFoldDB" id="A0A504Y947"/>